<organism evidence="2 3">
    <name type="scientific">Lipomyces starkeyi NRRL Y-11557</name>
    <dbReference type="NCBI Taxonomy" id="675824"/>
    <lineage>
        <taxon>Eukaryota</taxon>
        <taxon>Fungi</taxon>
        <taxon>Dikarya</taxon>
        <taxon>Ascomycota</taxon>
        <taxon>Saccharomycotina</taxon>
        <taxon>Lipomycetes</taxon>
        <taxon>Lipomycetales</taxon>
        <taxon>Lipomycetaceae</taxon>
        <taxon>Lipomyces</taxon>
    </lineage>
</organism>
<evidence type="ECO:0000313" key="3">
    <source>
        <dbReference type="Proteomes" id="UP000094385"/>
    </source>
</evidence>
<protein>
    <submittedName>
        <fullName evidence="2">Uncharacterized protein</fullName>
    </submittedName>
</protein>
<keyword evidence="3" id="KW-1185">Reference proteome</keyword>
<accession>A0A1E3Q002</accession>
<evidence type="ECO:0000256" key="1">
    <source>
        <dbReference type="SAM" id="MobiDB-lite"/>
    </source>
</evidence>
<gene>
    <name evidence="2" type="ORF">LIPSTDRAFT_5737</name>
</gene>
<reference evidence="2 3" key="1">
    <citation type="journal article" date="2016" name="Proc. Natl. Acad. Sci. U.S.A.">
        <title>Comparative genomics of biotechnologically important yeasts.</title>
        <authorList>
            <person name="Riley R."/>
            <person name="Haridas S."/>
            <person name="Wolfe K.H."/>
            <person name="Lopes M.R."/>
            <person name="Hittinger C.T."/>
            <person name="Goeker M."/>
            <person name="Salamov A.A."/>
            <person name="Wisecaver J.H."/>
            <person name="Long T.M."/>
            <person name="Calvey C.H."/>
            <person name="Aerts A.L."/>
            <person name="Barry K.W."/>
            <person name="Choi C."/>
            <person name="Clum A."/>
            <person name="Coughlan A.Y."/>
            <person name="Deshpande S."/>
            <person name="Douglass A.P."/>
            <person name="Hanson S.J."/>
            <person name="Klenk H.-P."/>
            <person name="LaButti K.M."/>
            <person name="Lapidus A."/>
            <person name="Lindquist E.A."/>
            <person name="Lipzen A.M."/>
            <person name="Meier-Kolthoff J.P."/>
            <person name="Ohm R.A."/>
            <person name="Otillar R.P."/>
            <person name="Pangilinan J.L."/>
            <person name="Peng Y."/>
            <person name="Rokas A."/>
            <person name="Rosa C.A."/>
            <person name="Scheuner C."/>
            <person name="Sibirny A.A."/>
            <person name="Slot J.C."/>
            <person name="Stielow J.B."/>
            <person name="Sun H."/>
            <person name="Kurtzman C.P."/>
            <person name="Blackwell M."/>
            <person name="Grigoriev I.V."/>
            <person name="Jeffries T.W."/>
        </authorList>
    </citation>
    <scope>NUCLEOTIDE SEQUENCE [LARGE SCALE GENOMIC DNA]</scope>
    <source>
        <strain evidence="2 3">NRRL Y-11557</strain>
    </source>
</reference>
<feature type="compositionally biased region" description="Basic and acidic residues" evidence="1">
    <location>
        <begin position="128"/>
        <end position="140"/>
    </location>
</feature>
<dbReference type="OrthoDB" id="8772022at2759"/>
<proteinExistence type="predicted"/>
<dbReference type="AlphaFoldDB" id="A0A1E3Q002"/>
<feature type="compositionally biased region" description="Basic and acidic residues" evidence="1">
    <location>
        <begin position="75"/>
        <end position="84"/>
    </location>
</feature>
<evidence type="ECO:0000313" key="2">
    <source>
        <dbReference type="EMBL" id="ODQ70991.1"/>
    </source>
</evidence>
<name>A0A1E3Q002_LIPST</name>
<dbReference type="Proteomes" id="UP000094385">
    <property type="component" value="Unassembled WGS sequence"/>
</dbReference>
<feature type="region of interest" description="Disordered" evidence="1">
    <location>
        <begin position="15"/>
        <end position="84"/>
    </location>
</feature>
<sequence>MDIVTRGKRIDCFVLNDGSDEEAPPEDRLDSSPPYDSGDSLRNSEVFPSESASAVEPSQEIPDDASLTCQPQSSRDTDPSKSESKGWQCWDYFDMTEVNRPWTLKKSNIRKAIDQLDKQYGRASSKRHSIEAHERPEPAKKPKSSILAYLGEREKLSPQKLLQKNILRWIVADKQPFTTIESPAFRQIFHDIPGITLPFMSRSVLRQRLADDFCRTACPLERKVIAHMQHSSSFSGRVD</sequence>
<dbReference type="EMBL" id="KV454299">
    <property type="protein sequence ID" value="ODQ70991.1"/>
    <property type="molecule type" value="Genomic_DNA"/>
</dbReference>
<feature type="region of interest" description="Disordered" evidence="1">
    <location>
        <begin position="120"/>
        <end position="143"/>
    </location>
</feature>